<dbReference type="PROSITE" id="PS50053">
    <property type="entry name" value="UBIQUITIN_2"/>
    <property type="match status" value="1"/>
</dbReference>
<accession>A0A1I8B8N1</accession>
<organism evidence="3 4">
    <name type="scientific">Meloidogyne hapla</name>
    <name type="common">Root-knot nematode worm</name>
    <dbReference type="NCBI Taxonomy" id="6305"/>
    <lineage>
        <taxon>Eukaryota</taxon>
        <taxon>Metazoa</taxon>
        <taxon>Ecdysozoa</taxon>
        <taxon>Nematoda</taxon>
        <taxon>Chromadorea</taxon>
        <taxon>Rhabditida</taxon>
        <taxon>Tylenchina</taxon>
        <taxon>Tylenchomorpha</taxon>
        <taxon>Tylenchoidea</taxon>
        <taxon>Meloidogynidae</taxon>
        <taxon>Meloidogyninae</taxon>
        <taxon>Meloidogyne</taxon>
    </lineage>
</organism>
<dbReference type="Proteomes" id="UP000095281">
    <property type="component" value="Unplaced"/>
</dbReference>
<feature type="region of interest" description="Disordered" evidence="1">
    <location>
        <begin position="101"/>
        <end position="138"/>
    </location>
</feature>
<protein>
    <submittedName>
        <fullName evidence="4">Ubiquitin-like domain-containing protein</fullName>
    </submittedName>
</protein>
<reference evidence="4" key="1">
    <citation type="submission" date="2016-11" db="UniProtKB">
        <authorList>
            <consortium name="WormBaseParasite"/>
        </authorList>
    </citation>
    <scope>IDENTIFICATION</scope>
</reference>
<evidence type="ECO:0000313" key="4">
    <source>
        <dbReference type="WBParaSite" id="MhA1_Contig155.frz3.gene6"/>
    </source>
</evidence>
<proteinExistence type="predicted"/>
<keyword evidence="3" id="KW-1185">Reference proteome</keyword>
<evidence type="ECO:0000313" key="3">
    <source>
        <dbReference type="Proteomes" id="UP000095281"/>
    </source>
</evidence>
<evidence type="ECO:0000259" key="2">
    <source>
        <dbReference type="PROSITE" id="PS50053"/>
    </source>
</evidence>
<dbReference type="CDD" id="cd17039">
    <property type="entry name" value="Ubl_ubiquitin_like"/>
    <property type="match status" value="1"/>
</dbReference>
<dbReference type="InterPro" id="IPR029071">
    <property type="entry name" value="Ubiquitin-like_domsf"/>
</dbReference>
<feature type="compositionally biased region" description="Low complexity" evidence="1">
    <location>
        <begin position="127"/>
        <end position="138"/>
    </location>
</feature>
<evidence type="ECO:0000256" key="1">
    <source>
        <dbReference type="SAM" id="MobiDB-lite"/>
    </source>
</evidence>
<dbReference type="Gene3D" id="3.10.20.90">
    <property type="entry name" value="Phosphatidylinositol 3-kinase Catalytic Subunit, Chain A, domain 1"/>
    <property type="match status" value="1"/>
</dbReference>
<sequence>MMRNAIQEQMAIPSGEQRLILRGRHLNDDTQTIQGVGLKDQDVLHVIQQVPQPVEASTAPRLNRQRQLAGVNNGFQVLFHMRIIPDQFEVQQQQGGIEIRRQGTPPQREGNGQHREGAIPQREGSEQQTGTDQQPQQGVIERQGTAGTNDEMIADALAAMVVGTILRSLGEKTLSDNETEFYIFYFQ</sequence>
<dbReference type="AlphaFoldDB" id="A0A1I8B8N1"/>
<name>A0A1I8B8N1_MELHA</name>
<dbReference type="InterPro" id="IPR000626">
    <property type="entry name" value="Ubiquitin-like_dom"/>
</dbReference>
<dbReference type="Pfam" id="PF00240">
    <property type="entry name" value="ubiquitin"/>
    <property type="match status" value="1"/>
</dbReference>
<feature type="domain" description="Ubiquitin-like" evidence="2">
    <location>
        <begin position="1"/>
        <end position="53"/>
    </location>
</feature>
<dbReference type="WBParaSite" id="MhA1_Contig155.frz3.gene6">
    <property type="protein sequence ID" value="MhA1_Contig155.frz3.gene6"/>
    <property type="gene ID" value="MhA1_Contig155.frz3.gene6"/>
</dbReference>
<dbReference type="SUPFAM" id="SSF54236">
    <property type="entry name" value="Ubiquitin-like"/>
    <property type="match status" value="1"/>
</dbReference>